<gene>
    <name evidence="1" type="ORF">M7I_3908</name>
</gene>
<comment type="caution">
    <text evidence="1">The sequence shown here is derived from an EMBL/GenBank/DDBJ whole genome shotgun (WGS) entry which is preliminary data.</text>
</comment>
<dbReference type="HOGENOM" id="CLU_2558480_0_0_1"/>
<dbReference type="AlphaFoldDB" id="H0EMR4"/>
<protein>
    <submittedName>
        <fullName evidence="1">Uncharacterized protein</fullName>
    </submittedName>
</protein>
<evidence type="ECO:0000313" key="2">
    <source>
        <dbReference type="Proteomes" id="UP000005446"/>
    </source>
</evidence>
<name>H0EMR4_GLAL7</name>
<dbReference type="InParanoid" id="H0EMR4"/>
<dbReference type="EMBL" id="AGUE01000094">
    <property type="protein sequence ID" value="EHL00143.1"/>
    <property type="molecule type" value="Genomic_DNA"/>
</dbReference>
<organism evidence="1 2">
    <name type="scientific">Glarea lozoyensis (strain ATCC 74030 / MF5533)</name>
    <dbReference type="NCBI Taxonomy" id="1104152"/>
    <lineage>
        <taxon>Eukaryota</taxon>
        <taxon>Fungi</taxon>
        <taxon>Dikarya</taxon>
        <taxon>Ascomycota</taxon>
        <taxon>Pezizomycotina</taxon>
        <taxon>Leotiomycetes</taxon>
        <taxon>Helotiales</taxon>
        <taxon>Helotiaceae</taxon>
        <taxon>Glarea</taxon>
    </lineage>
</organism>
<evidence type="ECO:0000313" key="1">
    <source>
        <dbReference type="EMBL" id="EHL00143.1"/>
    </source>
</evidence>
<reference evidence="1 2" key="1">
    <citation type="journal article" date="2012" name="Eukaryot. Cell">
        <title>Genome sequence of the fungus Glarea lozoyensis: the first genome sequence of a species from the Helotiaceae family.</title>
        <authorList>
            <person name="Youssar L."/>
            <person name="Gruening B.A."/>
            <person name="Erxleben A."/>
            <person name="Guenther S."/>
            <person name="Huettel W."/>
        </authorList>
    </citation>
    <scope>NUCLEOTIDE SEQUENCE [LARGE SCALE GENOMIC DNA]</scope>
    <source>
        <strain evidence="2">ATCC 74030 / MF5533</strain>
    </source>
</reference>
<keyword evidence="2" id="KW-1185">Reference proteome</keyword>
<accession>H0EMR4</accession>
<dbReference type="Proteomes" id="UP000005446">
    <property type="component" value="Unassembled WGS sequence"/>
</dbReference>
<proteinExistence type="predicted"/>
<sequence>MITSTPLFGQRSPIITPRNAVSRCTPRSRSLESHFGRGLGPWTVQIWDFSKLQAQDITDGAEVMVCLLYNRMLTTNKKMFCF</sequence>